<protein>
    <recommendedName>
        <fullName evidence="7">EfeO-type cupredoxin-like domain-containing protein</fullName>
    </recommendedName>
</protein>
<evidence type="ECO:0000256" key="3">
    <source>
        <dbReference type="ARBA" id="ARBA00023008"/>
    </source>
</evidence>
<keyword evidence="2" id="KW-0479">Metal-binding</keyword>
<comment type="subcellular location">
    <subcellularLocation>
        <location evidence="1">Cell envelope</location>
    </subcellularLocation>
</comment>
<dbReference type="AlphaFoldDB" id="A0A1X7G4C7"/>
<feature type="compositionally biased region" description="Basic and acidic residues" evidence="4">
    <location>
        <begin position="101"/>
        <end position="124"/>
    </location>
</feature>
<feature type="compositionally biased region" description="Basic and acidic residues" evidence="4">
    <location>
        <begin position="41"/>
        <end position="57"/>
    </location>
</feature>
<dbReference type="InterPro" id="IPR051403">
    <property type="entry name" value="NosZ/Cyto_c_oxidase_sub2"/>
</dbReference>
<dbReference type="SUPFAM" id="SSF49503">
    <property type="entry name" value="Cupredoxins"/>
    <property type="match status" value="1"/>
</dbReference>
<dbReference type="EMBL" id="FXAK01000007">
    <property type="protein sequence ID" value="SMF63778.1"/>
    <property type="molecule type" value="Genomic_DNA"/>
</dbReference>
<name>A0A1X7G4C7_9PROT</name>
<dbReference type="GO" id="GO:0030313">
    <property type="term" value="C:cell envelope"/>
    <property type="evidence" value="ECO:0007669"/>
    <property type="project" value="UniProtKB-SubCell"/>
</dbReference>
<evidence type="ECO:0000313" key="6">
    <source>
        <dbReference type="Proteomes" id="UP000192936"/>
    </source>
</evidence>
<dbReference type="PANTHER" id="PTHR42838">
    <property type="entry name" value="CYTOCHROME C OXIDASE SUBUNIT II"/>
    <property type="match status" value="1"/>
</dbReference>
<evidence type="ECO:0000256" key="2">
    <source>
        <dbReference type="ARBA" id="ARBA00022723"/>
    </source>
</evidence>
<dbReference type="STRING" id="286727.SAMN02982917_3251"/>
<proteinExistence type="predicted"/>
<dbReference type="GO" id="GO:0046872">
    <property type="term" value="F:metal ion binding"/>
    <property type="evidence" value="ECO:0007669"/>
    <property type="project" value="UniProtKB-KW"/>
</dbReference>
<dbReference type="PANTHER" id="PTHR42838:SF2">
    <property type="entry name" value="NITROUS-OXIDE REDUCTASE"/>
    <property type="match status" value="1"/>
</dbReference>
<feature type="region of interest" description="Disordered" evidence="4">
    <location>
        <begin position="96"/>
        <end position="124"/>
    </location>
</feature>
<sequence>MSERHVTTRRGFIAALGFSAVSLYGAWAAYGAAPLPFGGRKDASPKADAHGSHDGHGTAEIPAETGGHGAAAGMAPEEFRFEHDFFVQKYAQKDGSVNPHADADAHGGDAHGGHGHADAGHGHGAEMASVEPVDVYLMAQKFAYSPDVLRLKAGVPYRFRMMADDITHGASIQLGAASRIIRLRPNVVTEQTITFTKPGEHLVYCTVYCGQAHDAMHGRIVVG</sequence>
<feature type="region of interest" description="Disordered" evidence="4">
    <location>
        <begin position="41"/>
        <end position="71"/>
    </location>
</feature>
<accession>A0A1X7G4C7</accession>
<gene>
    <name evidence="5" type="ORF">SAMN02982917_3251</name>
</gene>
<keyword evidence="3" id="KW-0186">Copper</keyword>
<dbReference type="Gene3D" id="2.60.40.420">
    <property type="entry name" value="Cupredoxins - blue copper proteins"/>
    <property type="match status" value="1"/>
</dbReference>
<evidence type="ECO:0000313" key="5">
    <source>
        <dbReference type="EMBL" id="SMF63778.1"/>
    </source>
</evidence>
<dbReference type="InterPro" id="IPR008972">
    <property type="entry name" value="Cupredoxin"/>
</dbReference>
<evidence type="ECO:0000256" key="1">
    <source>
        <dbReference type="ARBA" id="ARBA00004196"/>
    </source>
</evidence>
<evidence type="ECO:0008006" key="7">
    <source>
        <dbReference type="Google" id="ProtNLM"/>
    </source>
</evidence>
<organism evidence="5 6">
    <name type="scientific">Azospirillum oryzae</name>
    <dbReference type="NCBI Taxonomy" id="286727"/>
    <lineage>
        <taxon>Bacteria</taxon>
        <taxon>Pseudomonadati</taxon>
        <taxon>Pseudomonadota</taxon>
        <taxon>Alphaproteobacteria</taxon>
        <taxon>Rhodospirillales</taxon>
        <taxon>Azospirillaceae</taxon>
        <taxon>Azospirillum</taxon>
    </lineage>
</organism>
<dbReference type="Proteomes" id="UP000192936">
    <property type="component" value="Unassembled WGS sequence"/>
</dbReference>
<reference evidence="5 6" key="1">
    <citation type="submission" date="2017-04" db="EMBL/GenBank/DDBJ databases">
        <authorList>
            <person name="Afonso C.L."/>
            <person name="Miller P.J."/>
            <person name="Scott M.A."/>
            <person name="Spackman E."/>
            <person name="Goraichik I."/>
            <person name="Dimitrov K.M."/>
            <person name="Suarez D.L."/>
            <person name="Swayne D.E."/>
        </authorList>
    </citation>
    <scope>NUCLEOTIDE SEQUENCE [LARGE SCALE GENOMIC DNA]</scope>
    <source>
        <strain evidence="5 6">A2P</strain>
    </source>
</reference>
<evidence type="ECO:0000256" key="4">
    <source>
        <dbReference type="SAM" id="MobiDB-lite"/>
    </source>
</evidence>